<keyword evidence="1" id="KW-0472">Membrane</keyword>
<dbReference type="AlphaFoldDB" id="A0A392M7U6"/>
<reference evidence="2 3" key="1">
    <citation type="journal article" date="2018" name="Front. Plant Sci.">
        <title>Red Clover (Trifolium pratense) and Zigzag Clover (T. medium) - A Picture of Genomic Similarities and Differences.</title>
        <authorList>
            <person name="Dluhosova J."/>
            <person name="Istvanek J."/>
            <person name="Nedelnik J."/>
            <person name="Repkova J."/>
        </authorList>
    </citation>
    <scope>NUCLEOTIDE SEQUENCE [LARGE SCALE GENOMIC DNA]</scope>
    <source>
        <strain evidence="3">cv. 10/8</strain>
        <tissue evidence="2">Leaf</tissue>
    </source>
</reference>
<accession>A0A392M7U6</accession>
<evidence type="ECO:0000313" key="2">
    <source>
        <dbReference type="EMBL" id="MCH83371.1"/>
    </source>
</evidence>
<dbReference type="EMBL" id="LXQA010005079">
    <property type="protein sequence ID" value="MCH83371.1"/>
    <property type="molecule type" value="Genomic_DNA"/>
</dbReference>
<feature type="transmembrane region" description="Helical" evidence="1">
    <location>
        <begin position="25"/>
        <end position="50"/>
    </location>
</feature>
<evidence type="ECO:0000313" key="3">
    <source>
        <dbReference type="Proteomes" id="UP000265520"/>
    </source>
</evidence>
<proteinExistence type="predicted"/>
<keyword evidence="1" id="KW-1133">Transmembrane helix</keyword>
<dbReference type="Proteomes" id="UP000265520">
    <property type="component" value="Unassembled WGS sequence"/>
</dbReference>
<name>A0A392M7U6_9FABA</name>
<keyword evidence="1" id="KW-0812">Transmembrane</keyword>
<keyword evidence="3" id="KW-1185">Reference proteome</keyword>
<evidence type="ECO:0000256" key="1">
    <source>
        <dbReference type="SAM" id="Phobius"/>
    </source>
</evidence>
<comment type="caution">
    <text evidence="2">The sequence shown here is derived from an EMBL/GenBank/DDBJ whole genome shotgun (WGS) entry which is preliminary data.</text>
</comment>
<gene>
    <name evidence="2" type="ORF">A2U01_0004190</name>
</gene>
<organism evidence="2 3">
    <name type="scientific">Trifolium medium</name>
    <dbReference type="NCBI Taxonomy" id="97028"/>
    <lineage>
        <taxon>Eukaryota</taxon>
        <taxon>Viridiplantae</taxon>
        <taxon>Streptophyta</taxon>
        <taxon>Embryophyta</taxon>
        <taxon>Tracheophyta</taxon>
        <taxon>Spermatophyta</taxon>
        <taxon>Magnoliopsida</taxon>
        <taxon>eudicotyledons</taxon>
        <taxon>Gunneridae</taxon>
        <taxon>Pentapetalae</taxon>
        <taxon>rosids</taxon>
        <taxon>fabids</taxon>
        <taxon>Fabales</taxon>
        <taxon>Fabaceae</taxon>
        <taxon>Papilionoideae</taxon>
        <taxon>50 kb inversion clade</taxon>
        <taxon>NPAAA clade</taxon>
        <taxon>Hologalegina</taxon>
        <taxon>IRL clade</taxon>
        <taxon>Trifolieae</taxon>
        <taxon>Trifolium</taxon>
    </lineage>
</organism>
<sequence>MYFRLSSELGMAWHLLRFAGFSNDFPLTMICFGTGMNFCFSYVIAWGLFLKCSRAFEHGSLCWLPPFERVLTPVVPLFCKYCYLVKTKRKFSFVPYHVNGLGSFNDGIRHECFFDVIGVFVSKDSQVDTVVNFD</sequence>
<protein>
    <submittedName>
        <fullName evidence="2">Uncharacterized protein</fullName>
    </submittedName>
</protein>